<feature type="chain" id="PRO_5046384236" evidence="1">
    <location>
        <begin position="20"/>
        <end position="214"/>
    </location>
</feature>
<protein>
    <submittedName>
        <fullName evidence="2">TIGR02281 family clan AA aspartic protease</fullName>
        <ecNumber evidence="2">3.4.23.-</ecNumber>
    </submittedName>
</protein>
<dbReference type="InterPro" id="IPR021109">
    <property type="entry name" value="Peptidase_aspartic_dom_sf"/>
</dbReference>
<dbReference type="InterPro" id="IPR011969">
    <property type="entry name" value="Clan_AA_Asp_peptidase_C"/>
</dbReference>
<dbReference type="InterPro" id="IPR034122">
    <property type="entry name" value="Retropepsin-like_bacterial"/>
</dbReference>
<proteinExistence type="predicted"/>
<dbReference type="GO" id="GO:0008233">
    <property type="term" value="F:peptidase activity"/>
    <property type="evidence" value="ECO:0007669"/>
    <property type="project" value="UniProtKB-KW"/>
</dbReference>
<dbReference type="PROSITE" id="PS00141">
    <property type="entry name" value="ASP_PROTEASE"/>
    <property type="match status" value="1"/>
</dbReference>
<dbReference type="InterPro" id="IPR001969">
    <property type="entry name" value="Aspartic_peptidase_AS"/>
</dbReference>
<evidence type="ECO:0000313" key="3">
    <source>
        <dbReference type="Proteomes" id="UP000657372"/>
    </source>
</evidence>
<dbReference type="NCBIfam" id="TIGR02281">
    <property type="entry name" value="clan_AA_DTGA"/>
    <property type="match status" value="1"/>
</dbReference>
<evidence type="ECO:0000256" key="1">
    <source>
        <dbReference type="SAM" id="SignalP"/>
    </source>
</evidence>
<keyword evidence="1" id="KW-0732">Signal</keyword>
<comment type="caution">
    <text evidence="2">The sequence shown here is derived from an EMBL/GenBank/DDBJ whole genome shotgun (WGS) entry which is preliminary data.</text>
</comment>
<organism evidence="2 3">
    <name type="scientific">Herminiimonas contaminans</name>
    <dbReference type="NCBI Taxonomy" id="1111140"/>
    <lineage>
        <taxon>Bacteria</taxon>
        <taxon>Pseudomonadati</taxon>
        <taxon>Pseudomonadota</taxon>
        <taxon>Betaproteobacteria</taxon>
        <taxon>Burkholderiales</taxon>
        <taxon>Oxalobacteraceae</taxon>
        <taxon>Herminiimonas</taxon>
    </lineage>
</organism>
<dbReference type="EC" id="3.4.23.-" evidence="2"/>
<dbReference type="RefSeq" id="WP_195874348.1">
    <property type="nucleotide sequence ID" value="NZ_JADOEL010000001.1"/>
</dbReference>
<dbReference type="GO" id="GO:0006508">
    <property type="term" value="P:proteolysis"/>
    <property type="evidence" value="ECO:0007669"/>
    <property type="project" value="UniProtKB-KW"/>
</dbReference>
<dbReference type="EMBL" id="JADOEL010000001">
    <property type="protein sequence ID" value="MBF8176077.1"/>
    <property type="molecule type" value="Genomic_DNA"/>
</dbReference>
<dbReference type="Proteomes" id="UP000657372">
    <property type="component" value="Unassembled WGS sequence"/>
</dbReference>
<keyword evidence="3" id="KW-1185">Reference proteome</keyword>
<keyword evidence="2" id="KW-0645">Protease</keyword>
<name>A0ABS0EMK2_9BURK</name>
<dbReference type="Gene3D" id="2.40.70.10">
    <property type="entry name" value="Acid Proteases"/>
    <property type="match status" value="1"/>
</dbReference>
<evidence type="ECO:0000313" key="2">
    <source>
        <dbReference type="EMBL" id="MBF8176077.1"/>
    </source>
</evidence>
<gene>
    <name evidence="2" type="ORF">IXC47_00115</name>
</gene>
<accession>A0ABS0EMK2</accession>
<dbReference type="CDD" id="cd05483">
    <property type="entry name" value="retropepsin_like_bacteria"/>
    <property type="match status" value="1"/>
</dbReference>
<dbReference type="Pfam" id="PF13975">
    <property type="entry name" value="gag-asp_proteas"/>
    <property type="match status" value="1"/>
</dbReference>
<dbReference type="SUPFAM" id="SSF50630">
    <property type="entry name" value="Acid proteases"/>
    <property type="match status" value="1"/>
</dbReference>
<keyword evidence="2" id="KW-0378">Hydrolase</keyword>
<feature type="signal peptide" evidence="1">
    <location>
        <begin position="1"/>
        <end position="19"/>
    </location>
</feature>
<sequence length="214" mass="22822">MKTTLLATFLFLLSWQAHATDSATNISVVGLFPGKAVLVINGGAPKTYSVGNPITTGITLVDVDQTTATVASNGKKQRIEIGGHVNRIAPSGSSSVTLQADAQGHFLVQGQINGGSMRMLVDTGASMIALSAADAKRLGIDYRKGRQTYVNTANGTIPAYHVVLNTVKVGDIVLNQVDALVQENNLGFALLGMSFLKRTEMRREGEQMMLTKRF</sequence>
<reference evidence="2 3" key="1">
    <citation type="submission" date="2020-11" db="EMBL/GenBank/DDBJ databases">
        <title>WGS of Herminiimonas contaminans strain Marseille-Q4544 isolated from planarians Schmidtea mediterranea.</title>
        <authorList>
            <person name="Kangale L."/>
        </authorList>
    </citation>
    <scope>NUCLEOTIDE SEQUENCE [LARGE SCALE GENOMIC DNA]</scope>
    <source>
        <strain evidence="2 3">Marseille-Q4544</strain>
    </source>
</reference>